<feature type="repeat" description="PPR" evidence="7">
    <location>
        <begin position="480"/>
        <end position="514"/>
    </location>
</feature>
<name>A0A0K9NR83_ZOSMR</name>
<evidence type="ECO:0000256" key="7">
    <source>
        <dbReference type="PROSITE-ProRule" id="PRU00708"/>
    </source>
</evidence>
<evidence type="ECO:0000256" key="5">
    <source>
        <dbReference type="ARBA" id="ARBA00022946"/>
    </source>
</evidence>
<dbReference type="Pfam" id="PF13041">
    <property type="entry name" value="PPR_2"/>
    <property type="match status" value="2"/>
</dbReference>
<dbReference type="AlphaFoldDB" id="A0A0K9NR83"/>
<feature type="repeat" description="PPR" evidence="7">
    <location>
        <begin position="581"/>
        <end position="616"/>
    </location>
</feature>
<evidence type="ECO:0000313" key="9">
    <source>
        <dbReference type="EMBL" id="KMZ58500.1"/>
    </source>
</evidence>
<dbReference type="GO" id="GO:0003729">
    <property type="term" value="F:mRNA binding"/>
    <property type="evidence" value="ECO:0007669"/>
    <property type="project" value="UniProtKB-ARBA"/>
</dbReference>
<comment type="similarity">
    <text evidence="6">Belongs to the PPR family. PCMP-E subfamily.</text>
</comment>
<feature type="compositionally biased region" description="Polar residues" evidence="8">
    <location>
        <begin position="14"/>
        <end position="23"/>
    </location>
</feature>
<feature type="repeat" description="PPR" evidence="7">
    <location>
        <begin position="93"/>
        <end position="127"/>
    </location>
</feature>
<reference evidence="10" key="1">
    <citation type="journal article" date="2016" name="Nature">
        <title>The genome of the seagrass Zostera marina reveals angiosperm adaptation to the sea.</title>
        <authorList>
            <person name="Olsen J.L."/>
            <person name="Rouze P."/>
            <person name="Verhelst B."/>
            <person name="Lin Y.-C."/>
            <person name="Bayer T."/>
            <person name="Collen J."/>
            <person name="Dattolo E."/>
            <person name="De Paoli E."/>
            <person name="Dittami S."/>
            <person name="Maumus F."/>
            <person name="Michel G."/>
            <person name="Kersting A."/>
            <person name="Lauritano C."/>
            <person name="Lohaus R."/>
            <person name="Toepel M."/>
            <person name="Tonon T."/>
            <person name="Vanneste K."/>
            <person name="Amirebrahimi M."/>
            <person name="Brakel J."/>
            <person name="Bostroem C."/>
            <person name="Chovatia M."/>
            <person name="Grimwood J."/>
            <person name="Jenkins J.W."/>
            <person name="Jueterbock A."/>
            <person name="Mraz A."/>
            <person name="Stam W.T."/>
            <person name="Tice H."/>
            <person name="Bornberg-Bauer E."/>
            <person name="Green P.J."/>
            <person name="Pearson G.A."/>
            <person name="Procaccini G."/>
            <person name="Duarte C.M."/>
            <person name="Schmutz J."/>
            <person name="Reusch T.B.H."/>
            <person name="Van de Peer Y."/>
        </authorList>
    </citation>
    <scope>NUCLEOTIDE SEQUENCE [LARGE SCALE GENOMIC DNA]</scope>
    <source>
        <strain evidence="10">cv. Finnish</strain>
    </source>
</reference>
<feature type="repeat" description="PPR" evidence="7">
    <location>
        <begin position="267"/>
        <end position="301"/>
    </location>
</feature>
<keyword evidence="2" id="KW-0150">Chloroplast</keyword>
<dbReference type="PANTHER" id="PTHR47926:SF452">
    <property type="entry name" value="PENTATRICOPEPTIDE REPEAT-CONTAINING PROTEIN"/>
    <property type="match status" value="1"/>
</dbReference>
<dbReference type="Gene3D" id="1.25.40.10">
    <property type="entry name" value="Tetratricopeptide repeat domain"/>
    <property type="match status" value="7"/>
</dbReference>
<comment type="subcellular location">
    <subcellularLocation>
        <location evidence="1">Plastid</location>
        <location evidence="1">Chloroplast</location>
    </subcellularLocation>
</comment>
<dbReference type="PROSITE" id="PS51375">
    <property type="entry name" value="PPR"/>
    <property type="match status" value="7"/>
</dbReference>
<dbReference type="STRING" id="29655.A0A0K9NR83"/>
<dbReference type="GO" id="GO:0009451">
    <property type="term" value="P:RNA modification"/>
    <property type="evidence" value="ECO:0000318"/>
    <property type="project" value="GO_Central"/>
</dbReference>
<dbReference type="InterPro" id="IPR002885">
    <property type="entry name" value="PPR_rpt"/>
</dbReference>
<gene>
    <name evidence="9" type="ORF">ZOSMA_76G00560</name>
</gene>
<dbReference type="Pfam" id="PF20431">
    <property type="entry name" value="E_motif"/>
    <property type="match status" value="1"/>
</dbReference>
<accession>A0A0K9NR83</accession>
<evidence type="ECO:0000256" key="4">
    <source>
        <dbReference type="ARBA" id="ARBA00022737"/>
    </source>
</evidence>
<evidence type="ECO:0000256" key="2">
    <source>
        <dbReference type="ARBA" id="ARBA00022528"/>
    </source>
</evidence>
<proteinExistence type="inferred from homology"/>
<dbReference type="FunFam" id="1.25.40.10:FF:000797">
    <property type="entry name" value="Pentatricopeptide repeat-containing protein chloroplastic"/>
    <property type="match status" value="1"/>
</dbReference>
<dbReference type="InterPro" id="IPR046960">
    <property type="entry name" value="PPR_At4g14850-like_plant"/>
</dbReference>
<dbReference type="FunFam" id="1.25.40.10:FF:000243">
    <property type="entry name" value="Pentatricopeptide repeat-containing protein chloroplastic"/>
    <property type="match status" value="1"/>
</dbReference>
<dbReference type="PANTHER" id="PTHR47926">
    <property type="entry name" value="PENTATRICOPEPTIDE REPEAT-CONTAINING PROTEIN"/>
    <property type="match status" value="1"/>
</dbReference>
<keyword evidence="5" id="KW-0809">Transit peptide</keyword>
<feature type="repeat" description="PPR" evidence="7">
    <location>
        <begin position="346"/>
        <end position="380"/>
    </location>
</feature>
<organism evidence="9 10">
    <name type="scientific">Zostera marina</name>
    <name type="common">Eelgrass</name>
    <dbReference type="NCBI Taxonomy" id="29655"/>
    <lineage>
        <taxon>Eukaryota</taxon>
        <taxon>Viridiplantae</taxon>
        <taxon>Streptophyta</taxon>
        <taxon>Embryophyta</taxon>
        <taxon>Tracheophyta</taxon>
        <taxon>Spermatophyta</taxon>
        <taxon>Magnoliopsida</taxon>
        <taxon>Liliopsida</taxon>
        <taxon>Zosteraceae</taxon>
        <taxon>Zostera</taxon>
    </lineage>
</organism>
<dbReference type="Pfam" id="PF01535">
    <property type="entry name" value="PPR"/>
    <property type="match status" value="7"/>
</dbReference>
<dbReference type="FunFam" id="1.25.40.10:FF:000496">
    <property type="entry name" value="Pentatricopeptide repeat-containing protein chloroplastic"/>
    <property type="match status" value="1"/>
</dbReference>
<dbReference type="GO" id="GO:0009507">
    <property type="term" value="C:chloroplast"/>
    <property type="evidence" value="ECO:0007669"/>
    <property type="project" value="UniProtKB-SubCell"/>
</dbReference>
<comment type="caution">
    <text evidence="9">The sequence shown here is derived from an EMBL/GenBank/DDBJ whole genome shotgun (WGS) entry which is preliminary data.</text>
</comment>
<dbReference type="NCBIfam" id="TIGR00756">
    <property type="entry name" value="PPR"/>
    <property type="match status" value="7"/>
</dbReference>
<dbReference type="OMA" id="CCIADML"/>
<evidence type="ECO:0000256" key="1">
    <source>
        <dbReference type="ARBA" id="ARBA00004229"/>
    </source>
</evidence>
<feature type="repeat" description="PPR" evidence="7">
    <location>
        <begin position="164"/>
        <end position="198"/>
    </location>
</feature>
<dbReference type="InterPro" id="IPR046848">
    <property type="entry name" value="E_motif"/>
</dbReference>
<sequence>MSSSVLPIPPLLPTNSHRQTPLHSSSLLRTRLCHLCKSGRPDLARLLFDRLPRPTPTILWNTLLIGFACNSMPEEALQFFAEMNSSSPVVVPDYYTYSSVLKACSDARKLRLGKSVHSHLLRRSFLPSKNRVLNNSLFNMYATCLEISCSDTIENMFDRMPKKNAVSWNIMIDWYAKNSRPLESLRLFRRMVEAGSQPTTVSFVNVLPAVAAIGQKRTADALYGLLCKSGDDKLQHLFVISATIAAYSELGDIGFARLVFDRADQRNIEIWNTMIGGYVQNELSEDALQLFVQLALSDEVPVDTITLVASLIAASQSQATRTGQQIHACIIKKKKKKTKSPSSDFPVILWNALVVMYSRCNSIFDAFDVFQQMPEKDLVSWNTMISCFVQNGFDSEGLLLVCQMLKEDEYQVDSVTIVALLSAASNLGDIRIGKETHACLVRRGIECAGMSSYLIDMYSNSGSVETARRLFDSDQSRYKDQVTWNAMIAGYIHNGLVEQAISMFEQMLVQVQTPNSVTLSSILPACATVGGIRFGKQIHGYAFRNSLHRNIFVDTALIDMYSKCGSIDDAENVFSRMPDRNSVTYATMISGLGQHGCGKRAISLFNSMIMDHGTRPDGITMVAILSACSYSGLVEEGMEIFQGMEVRFGISPTTEHYGCVTDMLARNGRVEEAYQFALSLNKKGEVVGVWGALLAGCVMHRNFELGKIVSKRLCEIDKNGGGGGYHVLMSNVYAAERDWEGVDRIRKMMKDKRLTKEIGSSWIEIGDARHTFISNGSDVN</sequence>
<evidence type="ECO:0000256" key="8">
    <source>
        <dbReference type="SAM" id="MobiDB-lite"/>
    </source>
</evidence>
<protein>
    <submittedName>
        <fullName evidence="9">Pentatricopeptide repeat-containing protein</fullName>
    </submittedName>
</protein>
<keyword evidence="3" id="KW-0934">Plastid</keyword>
<keyword evidence="10" id="KW-1185">Reference proteome</keyword>
<dbReference type="EMBL" id="LFYR01001927">
    <property type="protein sequence ID" value="KMZ58500.1"/>
    <property type="molecule type" value="Genomic_DNA"/>
</dbReference>
<evidence type="ECO:0000256" key="3">
    <source>
        <dbReference type="ARBA" id="ARBA00022640"/>
    </source>
</evidence>
<feature type="repeat" description="PPR" evidence="7">
    <location>
        <begin position="550"/>
        <end position="580"/>
    </location>
</feature>
<feature type="region of interest" description="Disordered" evidence="8">
    <location>
        <begin position="1"/>
        <end position="23"/>
    </location>
</feature>
<dbReference type="InterPro" id="IPR011990">
    <property type="entry name" value="TPR-like_helical_dom_sf"/>
</dbReference>
<keyword evidence="4" id="KW-0677">Repeat</keyword>
<evidence type="ECO:0000313" key="10">
    <source>
        <dbReference type="Proteomes" id="UP000036987"/>
    </source>
</evidence>
<dbReference type="Proteomes" id="UP000036987">
    <property type="component" value="Unassembled WGS sequence"/>
</dbReference>
<dbReference type="GO" id="GO:0003723">
    <property type="term" value="F:RNA binding"/>
    <property type="evidence" value="ECO:0000318"/>
    <property type="project" value="GO_Central"/>
</dbReference>
<dbReference type="OrthoDB" id="756178at2759"/>
<evidence type="ECO:0000256" key="6">
    <source>
        <dbReference type="ARBA" id="ARBA00061659"/>
    </source>
</evidence>